<reference evidence="2 3" key="1">
    <citation type="submission" date="2016-03" db="EMBL/GenBank/DDBJ databases">
        <title>Whole genome sequencing of Grifola frondosa 9006-11.</title>
        <authorList>
            <person name="Min B."/>
            <person name="Park H."/>
            <person name="Kim J.-G."/>
            <person name="Cho H."/>
            <person name="Oh Y.-L."/>
            <person name="Kong W.-S."/>
            <person name="Choi I.-G."/>
        </authorList>
    </citation>
    <scope>NUCLEOTIDE SEQUENCE [LARGE SCALE GENOMIC DNA]</scope>
    <source>
        <strain evidence="2 3">9006-11</strain>
    </source>
</reference>
<keyword evidence="1" id="KW-1133">Transmembrane helix</keyword>
<evidence type="ECO:0000313" key="3">
    <source>
        <dbReference type="Proteomes" id="UP000092993"/>
    </source>
</evidence>
<feature type="transmembrane region" description="Helical" evidence="1">
    <location>
        <begin position="6"/>
        <end position="28"/>
    </location>
</feature>
<comment type="caution">
    <text evidence="2">The sequence shown here is derived from an EMBL/GenBank/DDBJ whole genome shotgun (WGS) entry which is preliminary data.</text>
</comment>
<dbReference type="STRING" id="5627.A0A1C7M676"/>
<dbReference type="Pfam" id="PF11927">
    <property type="entry name" value="HODM_asu-like"/>
    <property type="match status" value="1"/>
</dbReference>
<proteinExistence type="predicted"/>
<evidence type="ECO:0000256" key="1">
    <source>
        <dbReference type="SAM" id="Phobius"/>
    </source>
</evidence>
<dbReference type="Proteomes" id="UP000092993">
    <property type="component" value="Unassembled WGS sequence"/>
</dbReference>
<evidence type="ECO:0000313" key="2">
    <source>
        <dbReference type="EMBL" id="OBZ71859.1"/>
    </source>
</evidence>
<keyword evidence="1" id="KW-0812">Transmembrane</keyword>
<dbReference type="InterPro" id="IPR021848">
    <property type="entry name" value="HODM_asu-like"/>
</dbReference>
<gene>
    <name evidence="2" type="ORF">A0H81_08181</name>
</gene>
<protein>
    <submittedName>
        <fullName evidence="2">Uncharacterized protein</fullName>
    </submittedName>
</protein>
<name>A0A1C7M676_GRIFR</name>
<organism evidence="2 3">
    <name type="scientific">Grifola frondosa</name>
    <name type="common">Maitake</name>
    <name type="synonym">Polyporus frondosus</name>
    <dbReference type="NCBI Taxonomy" id="5627"/>
    <lineage>
        <taxon>Eukaryota</taxon>
        <taxon>Fungi</taxon>
        <taxon>Dikarya</taxon>
        <taxon>Basidiomycota</taxon>
        <taxon>Agaricomycotina</taxon>
        <taxon>Agaricomycetes</taxon>
        <taxon>Polyporales</taxon>
        <taxon>Grifolaceae</taxon>
        <taxon>Grifola</taxon>
    </lineage>
</organism>
<accession>A0A1C7M676</accession>
<dbReference type="OMA" id="TMGIRNM"/>
<dbReference type="OrthoDB" id="497541at2759"/>
<sequence length="438" mass="49468">MAFKLVLSSADLSIFVACVVAALGLLVLRRALRGRARSVDSEKSSPAVKERVPGEWTPVPFDYPRFTPSTEELGTIKPIAYRPFKWGDYYVTMAVRTMPWDQWVELDQQFPEVHALCEQRIRARGERVVRINAEQPGVVQSGRAAAEEFVHELAEYLSRRHPKVYAVVRSEKEFDGWYGEGRIKDITIVPLQKTYKLDEEDPMKVAALLVQEDFVLMVEGTDGRYYLQAAALCIAGSWRLEDKIGLALDEVHISGHVPQYQSKLHLSMSRFFRRMPLDKPVVRNNYAFQVVKEGAETADPNELSWAETMNGSEDMPEFQRAARIRDAPTQGPSAAASTPATPSTLYLRSERQTLRRLPRTGAIAFGIHVYQTPVSELTKEPGVPGRMASALRSWPEDVARYKAKKAFDDILPYLDACHAEQIAKGMISSEERESNYPF</sequence>
<keyword evidence="1" id="KW-0472">Membrane</keyword>
<dbReference type="AlphaFoldDB" id="A0A1C7M676"/>
<dbReference type="EMBL" id="LUGG01000010">
    <property type="protein sequence ID" value="OBZ71859.1"/>
    <property type="molecule type" value="Genomic_DNA"/>
</dbReference>
<keyword evidence="3" id="KW-1185">Reference proteome</keyword>